<accession>A0A2S7T074</accession>
<feature type="domain" description="Fibronectin type-III" evidence="2">
    <location>
        <begin position="505"/>
        <end position="594"/>
    </location>
</feature>
<dbReference type="InterPro" id="IPR026444">
    <property type="entry name" value="Secre_tail"/>
</dbReference>
<dbReference type="InterPro" id="IPR036116">
    <property type="entry name" value="FN3_sf"/>
</dbReference>
<dbReference type="InterPro" id="IPR007110">
    <property type="entry name" value="Ig-like_dom"/>
</dbReference>
<dbReference type="InterPro" id="IPR013783">
    <property type="entry name" value="Ig-like_fold"/>
</dbReference>
<evidence type="ECO:0000313" key="4">
    <source>
        <dbReference type="Proteomes" id="UP000239872"/>
    </source>
</evidence>
<reference evidence="3 4" key="1">
    <citation type="submission" date="2018-01" db="EMBL/GenBank/DDBJ databases">
        <title>A novel member of the phylum Bacteroidetes isolated from glacier ice.</title>
        <authorList>
            <person name="Liu Q."/>
            <person name="Xin Y.-H."/>
        </authorList>
    </citation>
    <scope>NUCLEOTIDE SEQUENCE [LARGE SCALE GENOMIC DNA]</scope>
    <source>
        <strain evidence="3 4">RB1R16</strain>
    </source>
</reference>
<dbReference type="PROSITE" id="PS50835">
    <property type="entry name" value="IG_LIKE"/>
    <property type="match status" value="1"/>
</dbReference>
<dbReference type="SMART" id="SM00710">
    <property type="entry name" value="PbH1"/>
    <property type="match status" value="12"/>
</dbReference>
<evidence type="ECO:0000313" key="3">
    <source>
        <dbReference type="EMBL" id="PQJ12267.1"/>
    </source>
</evidence>
<dbReference type="InterPro" id="IPR003961">
    <property type="entry name" value="FN3_dom"/>
</dbReference>
<name>A0A2S7T074_9BACT</name>
<dbReference type="Pfam" id="PF18962">
    <property type="entry name" value="Por_Secre_tail"/>
    <property type="match status" value="1"/>
</dbReference>
<gene>
    <name evidence="3" type="ORF">CJD36_000475</name>
</gene>
<dbReference type="Gene3D" id="2.60.40.10">
    <property type="entry name" value="Immunoglobulins"/>
    <property type="match status" value="2"/>
</dbReference>
<dbReference type="PROSITE" id="PS50853">
    <property type="entry name" value="FN3"/>
    <property type="match status" value="1"/>
</dbReference>
<organism evidence="3 4">
    <name type="scientific">Flavipsychrobacter stenotrophus</name>
    <dbReference type="NCBI Taxonomy" id="2077091"/>
    <lineage>
        <taxon>Bacteria</taxon>
        <taxon>Pseudomonadati</taxon>
        <taxon>Bacteroidota</taxon>
        <taxon>Chitinophagia</taxon>
        <taxon>Chitinophagales</taxon>
        <taxon>Chitinophagaceae</taxon>
        <taxon>Flavipsychrobacter</taxon>
    </lineage>
</organism>
<dbReference type="NCBIfam" id="TIGR04183">
    <property type="entry name" value="Por_Secre_tail"/>
    <property type="match status" value="1"/>
</dbReference>
<dbReference type="InterPro" id="IPR012334">
    <property type="entry name" value="Pectin_lyas_fold"/>
</dbReference>
<evidence type="ECO:0000259" key="2">
    <source>
        <dbReference type="PROSITE" id="PS50853"/>
    </source>
</evidence>
<dbReference type="Proteomes" id="UP000239872">
    <property type="component" value="Unassembled WGS sequence"/>
</dbReference>
<dbReference type="Gene3D" id="2.160.20.10">
    <property type="entry name" value="Single-stranded right-handed beta-helix, Pectin lyase-like"/>
    <property type="match status" value="2"/>
</dbReference>
<comment type="caution">
    <text evidence="3">The sequence shown here is derived from an EMBL/GenBank/DDBJ whole genome shotgun (WGS) entry which is preliminary data.</text>
</comment>
<evidence type="ECO:0008006" key="5">
    <source>
        <dbReference type="Google" id="ProtNLM"/>
    </source>
</evidence>
<protein>
    <recommendedName>
        <fullName evidence="5">Fibronectin type-III domain-containing protein</fullName>
    </recommendedName>
</protein>
<proteinExistence type="predicted"/>
<sequence>MGSSVFAQTTFTTFTDNYNRGTLSPGGTPSSTYTTSGSGNFSSSMSGSTMLQLTVTGNAFSAANGTSAATVPLSGFTIPFRSALNTNAGTVTWTFNMRTDVASSGFASGSQMLSVVLAGNNSALAGSGSGYAVAFTTGANKGVQLIRYNGAGLQGANTVLITPASNMITNATDYLSVKVTYVPSTNTWSLFLRDDGTGAFTDPATGAYTQVASSIVDATYTTSSTSPALSVAGFIGNYRGAALLGTRNGLIDNFSVLVTCNAPTGVTATASTTTACTGSSFSLAGAGTSVATWAWSGPSGYSSAVQNPTPFFPALTAAGTYSLIATTSAGCPAFANTGAIGVTTTPTISVTSSSNTYCVGSPALTLSVSGASGYTWTPNPGNLTSYTAATVMANPTVTTTYTVVGANANCTHQLTKTITIIGTAPVFSVSPASSSIGCPGAGVSVTASSASSLTYTWSPATALSATTGTTITASPTSTTTYTITGTDAGGCADVRTSAINILAAVPSAPSASSITTTSVHLAWTAVSGATGYTMKAYTNVGLTTLAASATSATNSGDITTLSPNTAYWIIIVADIGSGCYAPNSASVQVTTPVGLPYWESFESISSQNAVPTGWLATTNAGSFTPKYADNNTSGVTPFHGSWDYMFIGNVNSNTNANNWLVSPGMPMVAGTTYNVSFNYNVRAGANPATCLFPGNGTASLTAYLSDNGTLPGTGASTMSGSPSTLLSTGSIQNTGWITPTTMTFTAPSTGTYYLGIKYVANQTCTVFGSANMSPDAAIDNIRICKNPSAPTGVSATPNPICATNDLTLSATTASGYNYYTWSGPASFSSSYTGSTGSGLVPSIGTSGSGIYTITVGSDPYYTCSSAGTTSSVTVIPLPVAITPSDTVICAGATYTLGGGNPASGTAWSSAPSGNVTITSGGVVTGTAVTGIGSPVTITYNTGCGTPTTATVKTVNSLGGTYSVGVGQQFPTLSDAVAIYNCATSLTGPVVFQLTDASYPNEAYPITINSNSSASSTNTLTIKPASGMSPTLSASSATALFNVNGKYIIFDGSNAPVANAVCPSSTSSRDLTISNTNAGTSSAVIWLGSGANNDTVRNCIISGSGAAQTLVGIGSGGASIAVNSVGASNNNNAVVNNAVSAVQNGIYSMGASAGSKNTGTVINQNTVTNTGNNGIMVGFESGINIRGNIVTGVTSSTAGRDVVGINIGFANNGVIAGTTSVIGNEVSDAVIGNNVVGSITSTAAVGTQSAVGIAVAGTTTGTANTIVNNSVYKPLSLSNTTDITAGIFLSGITSGIADKVWYNTVALSGTPGGGTGPSFALAVSGVASPIEIKNNILVNAMWNSTANSARALGLAYSSYGSLSSNYNVLRDSSATAVFVSVGSLTAPTTTYASIAAWQTGSGSTQDMNSVLAIPTFNSPAAAVPDLGLSYAASNISINNAGTPISYTSDANCATRNASTPDIGINEFNGSAPPPTIVYTAIAASGNCPTDKTITATIAIGGGAPTSLDITTYAPRVYFSKDNITWYSNAGTYVSGSTAIGGTSTWNFTITAATMGLVGNETIYYYVVAQDQSSPAGVGSLPTGVVAPNVSAITAAPTPNTYVTTVSSGTYYVGTGQDFSTLPLAVAAYNGSACISGPITYKLTDALYNLSSTPVTINLNALASATNTLTIMPSAGVSTTITASSTTGVVMLGAGAKYIIIDGSNSPVTNSICPLTASSRNLTITNTNTGTSSAVVWMGAGANNNTVKNCKITGNASTTTLIGIGSGGASIGIASLGSSNNNIRIENNSISLVQNGIYSMGASTATRNTGTVINQNVMTASTGIGKNGILVGFDNGVTVSGNTVYNLVSTLGVDIVGINLGMGNDGITNTATVASEVINATVTYNKVDNISTTAAWSAVGIAVCGASTGTTTIANNMVSGVWSKATPSDLWAGIFIGGVAGSTTNVYYNAIYLANATTGGSVPGYGIAVTGSNPTLNIKNNIIVNNNASGSARSAMGFAYATYTGLTSSSNDLYAASGNLVGYGSLQTPTGYYTSITAWNAASGKDAPLGYPAVSLPITTPRGSVNVLPAFTSTSAPVDLTLSASTANYLLNNTGVSVSPTVTTDFDCNTRDASFPDIGVNEFTSPGCTTADGGAVAVSAPGFCVSGSPTLTLSTTTTGGGAYYQWQSSATGVGGWSAISGATNTTYSPFVTTTTYYRALVACLNTSATEQTQASATSVTIAAQPTISGLAVAPSSTSICSGASITLTGATSGGFGTPTYTWSGPGLPSTTSGASTSSVLTPTAVANVSGTFSVIVNFSGANCITSPLRVTASTYTVAPQPSVTALSLLPANTSLCSGAAITLTATASGGAGSPTYTWSGPGLAGVTGSSAVSAVLNPTVAATASGEFSVTLAYSGTGCNTTSAFLTSSVYTVSPQPSITSVTPSAISTCAGESITIATTSTGGVGTGTYTWSGAAITTTTGTSATSPVFSPTLAAANVYSVSIGYAGTGCVAAVTTTTITTHSIPAASVSAAMPNICQPTPSASIGLSSIVGSPTTYSVTWLGAALADGGFSNISGAALSGSSVTLIYNTGGGAGSFDGSLTLSNGFCTSPVYPVHTIVHAQPLMTIAAVNVPCVGYAGSIDFTGADSASVAYSVDGGSTSNFIFSGTTHSLSIGVMTSAHNYLIIDAHNAVCTTFYSTPITITPTPMAWVGGTGGAGHESEWNRITNWSCGFVPTVADDVQISAAVFNPVVPSAFTATTRNLTVSSGGVLVIDGSGKIEVDGSYNNSAQVLGAGKVVLNGASAQTITGIGTTNNLELNNSTGATINTGSRLVIGNTITITSGTLTTNDSLELASTDTNATARIAEIPSSGAAISGKVKAGQYVMGGYRRFRFFSHPFSDTMSLSQLQPYIDITGPGGTANGFRYTASNAPSTFRLDPYTENSSMGYDPGWKPFTKINASAADSNKVHPGQGIRILFRGAKGEGLGYLGYLGGYTVSPTTFKMIGNVNQGDVSIPLAQGATATLQSFNMVGNPYASPVDMGTVIWNARAAGQVMGGAFFVFDPAMGAGGQFVSVNLGGSAVPYYVQANTCIQVEADHDGAHIDFSEADKSPNTSNYLYKAPVQYTNLSVYDEKYHIWDMLKLDFNDKATDEHDRMLDASKPMGVADFNFYSQSTDNLKLAVDSRPFLAEKVIPLGLTSGYQQNFIIRADNLVVPAGGKLVLHDKLLGKYVDLNQGTEYAFTIGKDKTTQGDRFELALKSIAPVPVKPLAVSMTPNPTTDDVKINFTSGKKEKVTVSVMDISGVSIYSKDLGEQQNGTISVPLSSFAAGIYMVELTQGEQKITQRLVKE</sequence>
<dbReference type="CDD" id="cd00063">
    <property type="entry name" value="FN3"/>
    <property type="match status" value="1"/>
</dbReference>
<dbReference type="EMBL" id="PPSL01000001">
    <property type="protein sequence ID" value="PQJ12267.1"/>
    <property type="molecule type" value="Genomic_DNA"/>
</dbReference>
<dbReference type="SUPFAM" id="SSF51126">
    <property type="entry name" value="Pectin lyase-like"/>
    <property type="match status" value="1"/>
</dbReference>
<feature type="domain" description="Ig-like" evidence="1">
    <location>
        <begin position="2319"/>
        <end position="2405"/>
    </location>
</feature>
<keyword evidence="4" id="KW-1185">Reference proteome</keyword>
<evidence type="ECO:0000259" key="1">
    <source>
        <dbReference type="PROSITE" id="PS50835"/>
    </source>
</evidence>
<dbReference type="InterPro" id="IPR011050">
    <property type="entry name" value="Pectin_lyase_fold/virulence"/>
</dbReference>
<dbReference type="Gene3D" id="2.60.40.3080">
    <property type="match status" value="1"/>
</dbReference>
<dbReference type="SUPFAM" id="SSF49265">
    <property type="entry name" value="Fibronectin type III"/>
    <property type="match status" value="1"/>
</dbReference>
<dbReference type="InterPro" id="IPR006626">
    <property type="entry name" value="PbH1"/>
</dbReference>